<evidence type="ECO:0000313" key="4">
    <source>
        <dbReference type="Proteomes" id="UP001302059"/>
    </source>
</evidence>
<dbReference type="Proteomes" id="UP001302059">
    <property type="component" value="Unassembled WGS sequence"/>
</dbReference>
<feature type="chain" id="PRO_5047413339" evidence="2">
    <location>
        <begin position="23"/>
        <end position="96"/>
    </location>
</feature>
<accession>A0ABT7JGL0</accession>
<keyword evidence="2" id="KW-0732">Signal</keyword>
<evidence type="ECO:0000313" key="3">
    <source>
        <dbReference type="EMBL" id="MDL2342814.1"/>
    </source>
</evidence>
<dbReference type="RefSeq" id="WP_285520843.1">
    <property type="nucleotide sequence ID" value="NZ_JASNGB010000005.1"/>
</dbReference>
<organism evidence="3 4">
    <name type="scientific">Deinococcus rhizophilus</name>
    <dbReference type="NCBI Taxonomy" id="3049544"/>
    <lineage>
        <taxon>Bacteria</taxon>
        <taxon>Thermotogati</taxon>
        <taxon>Deinococcota</taxon>
        <taxon>Deinococci</taxon>
        <taxon>Deinococcales</taxon>
        <taxon>Deinococcaceae</taxon>
        <taxon>Deinococcus</taxon>
    </lineage>
</organism>
<proteinExistence type="predicted"/>
<comment type="caution">
    <text evidence="3">The sequence shown here is derived from an EMBL/GenBank/DDBJ whole genome shotgun (WGS) entry which is preliminary data.</text>
</comment>
<sequence length="96" mass="9784">MRIALPALLLPLLLAACGETPASDAGPDVSGVTLTVRDPDHDDTFSHPTTTDLRPTLGPLAGFPQSAAEQAVLAGRGTLDLPHVTALRAGRPAPGN</sequence>
<protein>
    <submittedName>
        <fullName evidence="3">Uncharacterized protein</fullName>
    </submittedName>
</protein>
<evidence type="ECO:0000256" key="2">
    <source>
        <dbReference type="SAM" id="SignalP"/>
    </source>
</evidence>
<gene>
    <name evidence="3" type="ORF">QOL99_01490</name>
</gene>
<name>A0ABT7JGL0_9DEIO</name>
<feature type="region of interest" description="Disordered" evidence="1">
    <location>
        <begin position="20"/>
        <end position="54"/>
    </location>
</feature>
<feature type="signal peptide" evidence="2">
    <location>
        <begin position="1"/>
        <end position="22"/>
    </location>
</feature>
<reference evidence="3 4" key="1">
    <citation type="submission" date="2023-05" db="EMBL/GenBank/DDBJ databases">
        <authorList>
            <person name="Gao F."/>
        </authorList>
    </citation>
    <scope>NUCLEOTIDE SEQUENCE [LARGE SCALE GENOMIC DNA]</scope>
    <source>
        <strain evidence="3 4">MIMF12</strain>
    </source>
</reference>
<keyword evidence="4" id="KW-1185">Reference proteome</keyword>
<evidence type="ECO:0000256" key="1">
    <source>
        <dbReference type="SAM" id="MobiDB-lite"/>
    </source>
</evidence>
<dbReference type="PROSITE" id="PS51257">
    <property type="entry name" value="PROKAR_LIPOPROTEIN"/>
    <property type="match status" value="1"/>
</dbReference>
<dbReference type="EMBL" id="JASNGB010000005">
    <property type="protein sequence ID" value="MDL2342814.1"/>
    <property type="molecule type" value="Genomic_DNA"/>
</dbReference>